<dbReference type="GO" id="GO:0009236">
    <property type="term" value="P:cobalamin biosynthetic process"/>
    <property type="evidence" value="ECO:0007669"/>
    <property type="project" value="UniProtKB-UniRule"/>
</dbReference>
<evidence type="ECO:0000256" key="2">
    <source>
        <dbReference type="ARBA" id="ARBA00007110"/>
    </source>
</evidence>
<evidence type="ECO:0000256" key="5">
    <source>
        <dbReference type="ARBA" id="ARBA00022573"/>
    </source>
</evidence>
<dbReference type="RefSeq" id="WP_013444318.1">
    <property type="nucleotide sequence ID" value="NC_014734.1"/>
</dbReference>
<organism evidence="11 12">
    <name type="scientific">Paludibacter propionicigenes (strain DSM 17365 / JCM 13257 / WB4)</name>
    <dbReference type="NCBI Taxonomy" id="694427"/>
    <lineage>
        <taxon>Bacteria</taxon>
        <taxon>Pseudomonadati</taxon>
        <taxon>Bacteroidota</taxon>
        <taxon>Bacteroidia</taxon>
        <taxon>Bacteroidales</taxon>
        <taxon>Paludibacteraceae</taxon>
        <taxon>Paludibacter</taxon>
    </lineage>
</organism>
<comment type="catalytic activity">
    <reaction evidence="9 10">
        <text>5,6-dimethylbenzimidazole + nicotinate beta-D-ribonucleotide = alpha-ribazole 5'-phosphate + nicotinate + H(+)</text>
        <dbReference type="Rhea" id="RHEA:11196"/>
        <dbReference type="ChEBI" id="CHEBI:15378"/>
        <dbReference type="ChEBI" id="CHEBI:15890"/>
        <dbReference type="ChEBI" id="CHEBI:32544"/>
        <dbReference type="ChEBI" id="CHEBI:57502"/>
        <dbReference type="ChEBI" id="CHEBI:57918"/>
        <dbReference type="EC" id="2.4.2.21"/>
    </reaction>
</comment>
<dbReference type="CDD" id="cd02439">
    <property type="entry name" value="DMB-PRT_CobT"/>
    <property type="match status" value="1"/>
</dbReference>
<feature type="active site" description="Proton acceptor" evidence="10">
    <location>
        <position position="314"/>
    </location>
</feature>
<dbReference type="Gene3D" id="3.40.50.10210">
    <property type="match status" value="1"/>
</dbReference>
<evidence type="ECO:0000313" key="12">
    <source>
        <dbReference type="Proteomes" id="UP000008718"/>
    </source>
</evidence>
<dbReference type="EMBL" id="CP002345">
    <property type="protein sequence ID" value="ADQ78949.1"/>
    <property type="molecule type" value="Genomic_DNA"/>
</dbReference>
<evidence type="ECO:0000313" key="11">
    <source>
        <dbReference type="EMBL" id="ADQ78949.1"/>
    </source>
</evidence>
<dbReference type="OrthoDB" id="9781491at2"/>
<protein>
    <recommendedName>
        <fullName evidence="4 10">Nicotinate-nucleotide--dimethylbenzimidazole phosphoribosyltransferase</fullName>
        <shortName evidence="10">NN:DBI PRT</shortName>
        <ecNumber evidence="3 10">2.4.2.21</ecNumber>
    </recommendedName>
    <alternativeName>
        <fullName evidence="8 10">N(1)-alpha-phosphoribosyltransferase</fullName>
    </alternativeName>
</protein>
<comment type="pathway">
    <text evidence="1 10">Nucleoside biosynthesis; alpha-ribazole biosynthesis; alpha-ribazole from 5,6-dimethylbenzimidazole: step 1/2.</text>
</comment>
<dbReference type="PANTHER" id="PTHR43463:SF1">
    <property type="entry name" value="NICOTINATE-NUCLEOTIDE--DIMETHYLBENZIMIDAZOLE PHOSPHORIBOSYLTRANSFERASE"/>
    <property type="match status" value="1"/>
</dbReference>
<dbReference type="AlphaFoldDB" id="E4T2K5"/>
<proteinExistence type="inferred from homology"/>
<comment type="function">
    <text evidence="10">Catalyzes the synthesis of alpha-ribazole-5'-phosphate from nicotinate mononucleotide (NAMN) and 5,6-dimethylbenzimidazole (DMB).</text>
</comment>
<dbReference type="NCBIfam" id="TIGR03160">
    <property type="entry name" value="cobT_DBIPRT"/>
    <property type="match status" value="1"/>
</dbReference>
<gene>
    <name evidence="10" type="primary">cobT</name>
    <name evidence="11" type="ordered locus">Palpr_0795</name>
</gene>
<keyword evidence="6 10" id="KW-0328">Glycosyltransferase</keyword>
<dbReference type="Gene3D" id="1.10.1610.10">
    <property type="match status" value="1"/>
</dbReference>
<dbReference type="InterPro" id="IPR023195">
    <property type="entry name" value="Nict_dMeBzImd_PRibTrfase_N"/>
</dbReference>
<keyword evidence="7 10" id="KW-0808">Transferase</keyword>
<dbReference type="InterPro" id="IPR003200">
    <property type="entry name" value="Nict_dMeBzImd_PRibTrfase"/>
</dbReference>
<dbReference type="PANTHER" id="PTHR43463">
    <property type="entry name" value="NICOTINATE-NUCLEOTIDE--DIMETHYLBENZIMIDAZOLE PHOSPHORIBOSYLTRANSFERASE"/>
    <property type="match status" value="1"/>
</dbReference>
<evidence type="ECO:0000256" key="8">
    <source>
        <dbReference type="ARBA" id="ARBA00030686"/>
    </source>
</evidence>
<evidence type="ECO:0000256" key="7">
    <source>
        <dbReference type="ARBA" id="ARBA00022679"/>
    </source>
</evidence>
<reference key="1">
    <citation type="submission" date="2010-11" db="EMBL/GenBank/DDBJ databases">
        <title>The complete genome of Paludibacter propionicigenes DSM 17365.</title>
        <authorList>
            <consortium name="US DOE Joint Genome Institute (JGI-PGF)"/>
            <person name="Lucas S."/>
            <person name="Copeland A."/>
            <person name="Lapidus A."/>
            <person name="Bruce D."/>
            <person name="Goodwin L."/>
            <person name="Pitluck S."/>
            <person name="Kyrpides N."/>
            <person name="Mavromatis K."/>
            <person name="Ivanova N."/>
            <person name="Munk A.C."/>
            <person name="Brettin T."/>
            <person name="Detter J.C."/>
            <person name="Han C."/>
            <person name="Tapia R."/>
            <person name="Land M."/>
            <person name="Hauser L."/>
            <person name="Markowitz V."/>
            <person name="Cheng J.-F."/>
            <person name="Hugenholtz P."/>
            <person name="Woyke T."/>
            <person name="Wu D."/>
            <person name="Gronow S."/>
            <person name="Wellnitz S."/>
            <person name="Brambilla E."/>
            <person name="Klenk H.-P."/>
            <person name="Eisen J.A."/>
        </authorList>
    </citation>
    <scope>NUCLEOTIDE SEQUENCE</scope>
    <source>
        <strain>WB4</strain>
    </source>
</reference>
<dbReference type="NCBIfam" id="NF000996">
    <property type="entry name" value="PRK00105.1"/>
    <property type="match status" value="1"/>
</dbReference>
<evidence type="ECO:0000256" key="3">
    <source>
        <dbReference type="ARBA" id="ARBA00011991"/>
    </source>
</evidence>
<name>E4T2K5_PALPW</name>
<reference evidence="11 12" key="2">
    <citation type="journal article" date="2011" name="Stand. Genomic Sci.">
        <title>Complete genome sequence of Paludibacter propionicigenes type strain (WB4).</title>
        <authorList>
            <person name="Gronow S."/>
            <person name="Munk C."/>
            <person name="Lapidus A."/>
            <person name="Nolan M."/>
            <person name="Lucas S."/>
            <person name="Hammon N."/>
            <person name="Deshpande S."/>
            <person name="Cheng J.F."/>
            <person name="Tapia R."/>
            <person name="Han C."/>
            <person name="Goodwin L."/>
            <person name="Pitluck S."/>
            <person name="Liolios K."/>
            <person name="Ivanova N."/>
            <person name="Mavromatis K."/>
            <person name="Mikhailova N."/>
            <person name="Pati A."/>
            <person name="Chen A."/>
            <person name="Palaniappan K."/>
            <person name="Land M."/>
            <person name="Hauser L."/>
            <person name="Chang Y.J."/>
            <person name="Jeffries C.D."/>
            <person name="Brambilla E."/>
            <person name="Rohde M."/>
            <person name="Goker M."/>
            <person name="Detter J.C."/>
            <person name="Woyke T."/>
            <person name="Bristow J."/>
            <person name="Eisen J.A."/>
            <person name="Markowitz V."/>
            <person name="Hugenholtz P."/>
            <person name="Kyrpides N.C."/>
            <person name="Klenk H.P."/>
        </authorList>
    </citation>
    <scope>NUCLEOTIDE SEQUENCE [LARGE SCALE GENOMIC DNA]</scope>
    <source>
        <strain evidence="12">DSM 17365 / JCM 13257 / WB4</strain>
    </source>
</reference>
<keyword evidence="12" id="KW-1185">Reference proteome</keyword>
<evidence type="ECO:0000256" key="9">
    <source>
        <dbReference type="ARBA" id="ARBA00047340"/>
    </source>
</evidence>
<accession>E4T2K5</accession>
<dbReference type="InterPro" id="IPR036087">
    <property type="entry name" value="Nict_dMeBzImd_PRibTrfase_sf"/>
</dbReference>
<dbReference type="HOGENOM" id="CLU_002982_0_0_10"/>
<sequence length="347" mass="37946">MSHKAFNIKSPEKEIVPHLIEKIDNLTKPKGSLGRLEELAIQIGTIQQTLTPTLNNPYHIIFGGDHGITAEGVSYSPPEVTPQMVFNFMEGGAGINFLARQHNIKMKVVDAGINYDFEGLDRLIDLKVRKGSRNYMHEPAITHDEFNLCIERGAQIVADCHKEGCNVISFGEMGIGNTSSSSLWMNCLTGISLDKCVGAGSGFDSEGVKRKYSILKQALENYKGDGSVVDILCHFGGYEMLMAVGGMLQAAELNMVILVDGFIMTNCMLAAAKLYPAISEYAIYGHQGDEAGHKLVLDYLEAKPLLNFGMRLGEGTGALCAYPLIDSAVRMINEMSTFKKASVTKYF</sequence>
<dbReference type="HAMAP" id="MF_00230">
    <property type="entry name" value="CobT"/>
    <property type="match status" value="1"/>
</dbReference>
<dbReference type="KEGG" id="ppn:Palpr_0795"/>
<dbReference type="SUPFAM" id="SSF52733">
    <property type="entry name" value="Nicotinate mononucleotide:5,6-dimethylbenzimidazole phosphoribosyltransferase (CobT)"/>
    <property type="match status" value="1"/>
</dbReference>
<evidence type="ECO:0000256" key="10">
    <source>
        <dbReference type="HAMAP-Rule" id="MF_00230"/>
    </source>
</evidence>
<dbReference type="eggNOG" id="COG2038">
    <property type="taxonomic scope" value="Bacteria"/>
</dbReference>
<dbReference type="Proteomes" id="UP000008718">
    <property type="component" value="Chromosome"/>
</dbReference>
<dbReference type="UniPathway" id="UPA00061">
    <property type="reaction ID" value="UER00516"/>
</dbReference>
<dbReference type="Pfam" id="PF02277">
    <property type="entry name" value="DBI_PRT"/>
    <property type="match status" value="1"/>
</dbReference>
<keyword evidence="5 10" id="KW-0169">Cobalamin biosynthesis</keyword>
<dbReference type="InterPro" id="IPR017846">
    <property type="entry name" value="Nict_dMeBzImd_PRibTrfase_bact"/>
</dbReference>
<evidence type="ECO:0000256" key="1">
    <source>
        <dbReference type="ARBA" id="ARBA00005049"/>
    </source>
</evidence>
<comment type="similarity">
    <text evidence="2 10">Belongs to the CobT family.</text>
</comment>
<dbReference type="EC" id="2.4.2.21" evidence="3 10"/>
<evidence type="ECO:0000256" key="6">
    <source>
        <dbReference type="ARBA" id="ARBA00022676"/>
    </source>
</evidence>
<evidence type="ECO:0000256" key="4">
    <source>
        <dbReference type="ARBA" id="ARBA00015486"/>
    </source>
</evidence>
<dbReference type="STRING" id="694427.Palpr_0795"/>
<dbReference type="GO" id="GO:0008939">
    <property type="term" value="F:nicotinate-nucleotide-dimethylbenzimidazole phosphoribosyltransferase activity"/>
    <property type="evidence" value="ECO:0007669"/>
    <property type="project" value="UniProtKB-UniRule"/>
</dbReference>